<reference evidence="7" key="1">
    <citation type="submission" date="2014-11" db="EMBL/GenBank/DDBJ databases">
        <authorList>
            <person name="Otto D Thomas"/>
            <person name="Naeem Raeece"/>
        </authorList>
    </citation>
    <scope>NUCLEOTIDE SEQUENCE</scope>
</reference>
<keyword evidence="2 4" id="KW-0863">Zinc-finger</keyword>
<evidence type="ECO:0000256" key="1">
    <source>
        <dbReference type="ARBA" id="ARBA00022723"/>
    </source>
</evidence>
<dbReference type="Gene3D" id="6.10.140.2220">
    <property type="match status" value="1"/>
</dbReference>
<protein>
    <recommendedName>
        <fullName evidence="6">MYND-type domain-containing protein</fullName>
    </recommendedName>
</protein>
<dbReference type="Pfam" id="PF01753">
    <property type="entry name" value="zf-MYND"/>
    <property type="match status" value="1"/>
</dbReference>
<name>A0A0G4FN66_9ALVE</name>
<evidence type="ECO:0000259" key="6">
    <source>
        <dbReference type="PROSITE" id="PS50865"/>
    </source>
</evidence>
<evidence type="ECO:0000256" key="5">
    <source>
        <dbReference type="SAM" id="MobiDB-lite"/>
    </source>
</evidence>
<dbReference type="InterPro" id="IPR002893">
    <property type="entry name" value="Znf_MYND"/>
</dbReference>
<keyword evidence="1" id="KW-0479">Metal-binding</keyword>
<dbReference type="PROSITE" id="PS50865">
    <property type="entry name" value="ZF_MYND_2"/>
    <property type="match status" value="1"/>
</dbReference>
<feature type="compositionally biased region" description="Polar residues" evidence="5">
    <location>
        <begin position="536"/>
        <end position="549"/>
    </location>
</feature>
<feature type="domain" description="MYND-type" evidence="6">
    <location>
        <begin position="434"/>
        <end position="485"/>
    </location>
</feature>
<organism evidence="7">
    <name type="scientific">Chromera velia CCMP2878</name>
    <dbReference type="NCBI Taxonomy" id="1169474"/>
    <lineage>
        <taxon>Eukaryota</taxon>
        <taxon>Sar</taxon>
        <taxon>Alveolata</taxon>
        <taxon>Colpodellida</taxon>
        <taxon>Chromeraceae</taxon>
        <taxon>Chromera</taxon>
    </lineage>
</organism>
<proteinExistence type="predicted"/>
<dbReference type="SUPFAM" id="SSF144232">
    <property type="entry name" value="HIT/MYND zinc finger-like"/>
    <property type="match status" value="1"/>
</dbReference>
<accession>A0A0G4FN66</accession>
<evidence type="ECO:0000256" key="3">
    <source>
        <dbReference type="ARBA" id="ARBA00022833"/>
    </source>
</evidence>
<keyword evidence="3" id="KW-0862">Zinc</keyword>
<dbReference type="GO" id="GO:0008270">
    <property type="term" value="F:zinc ion binding"/>
    <property type="evidence" value="ECO:0007669"/>
    <property type="project" value="UniProtKB-KW"/>
</dbReference>
<dbReference type="VEuPathDB" id="CryptoDB:Cvel_3534"/>
<evidence type="ECO:0000256" key="2">
    <source>
        <dbReference type="ARBA" id="ARBA00022771"/>
    </source>
</evidence>
<feature type="region of interest" description="Disordered" evidence="5">
    <location>
        <begin position="503"/>
        <end position="549"/>
    </location>
</feature>
<evidence type="ECO:0000256" key="4">
    <source>
        <dbReference type="PROSITE-ProRule" id="PRU00134"/>
    </source>
</evidence>
<dbReference type="EMBL" id="CDMZ01000496">
    <property type="protein sequence ID" value="CEM15631.1"/>
    <property type="molecule type" value="Genomic_DNA"/>
</dbReference>
<gene>
    <name evidence="7" type="ORF">Cvel_3534</name>
</gene>
<sequence length="549" mass="61441">MLVCSVERYLVVECFGPLGHPLSQMQRADPSGFIEVVDDLLLIKDFFHSILWMFCGGSARQRKGVYPSGVVAMAADLLKLLMEAKPHLCHIVLKSTAFKLGLKNFFPRLGHTYQHVTSAFRLVKVLVRFGGLSRQTVESLNCCAPADMQKKENASLEFAPVFRALWKISREDHTTAYDRIWNWGGAVSEFEWLGMSTAIKQAHKSAFAAADSAAEARSLFDDAVCRWGKRKMETGDDWQCARHQLLFTVKAILMSLQNRKVAERVRKDGKKIAKLLASLERSWTEVIKQDENMNGAVSSTRYVFKFEEGVMRKFLGLLHVYLDPNPSAHKGQSQDAKCSCCTPLHRHLRKAFPRLSEQPLHSLYDFLEQQILTSFEAGRTLEVGQETPPFLVSSNLQRESAANSPPPAPSQKEYAYRNAMCSRRQVREAWTIPCEKCGKETPQAQMHCKVCELAVYCSRECQKAHWNMKGPDGGGPSPSAHKRRCALLQERVLKVLLRQCTEAKETPENEGTEEASGASVGEPAQEEKTEEGDSNAALSNAGTDSLKTP</sequence>
<evidence type="ECO:0000313" key="7">
    <source>
        <dbReference type="EMBL" id="CEM15631.1"/>
    </source>
</evidence>
<dbReference type="AlphaFoldDB" id="A0A0G4FN66"/>
<dbReference type="PhylomeDB" id="A0A0G4FN66"/>